<evidence type="ECO:0000313" key="2">
    <source>
        <dbReference type="Proteomes" id="UP000261660"/>
    </source>
</evidence>
<organism evidence="1 2">
    <name type="scientific">Labrus bergylta</name>
    <name type="common">ballan wrasse</name>
    <dbReference type="NCBI Taxonomy" id="56723"/>
    <lineage>
        <taxon>Eukaryota</taxon>
        <taxon>Metazoa</taxon>
        <taxon>Chordata</taxon>
        <taxon>Craniata</taxon>
        <taxon>Vertebrata</taxon>
        <taxon>Euteleostomi</taxon>
        <taxon>Actinopterygii</taxon>
        <taxon>Neopterygii</taxon>
        <taxon>Teleostei</taxon>
        <taxon>Neoteleostei</taxon>
        <taxon>Acanthomorphata</taxon>
        <taxon>Eupercaria</taxon>
        <taxon>Labriformes</taxon>
        <taxon>Labridae</taxon>
        <taxon>Labrus</taxon>
    </lineage>
</organism>
<reference evidence="1" key="1">
    <citation type="submission" date="2025-08" db="UniProtKB">
        <authorList>
            <consortium name="Ensembl"/>
        </authorList>
    </citation>
    <scope>IDENTIFICATION</scope>
</reference>
<dbReference type="AlphaFoldDB" id="A0A3Q3E9D5"/>
<dbReference type="STRING" id="56723.ENSLBEP00000003922"/>
<protein>
    <submittedName>
        <fullName evidence="1">Uncharacterized protein</fullName>
    </submittedName>
</protein>
<dbReference type="InParanoid" id="A0A3Q3E9D5"/>
<name>A0A3Q3E9D5_9LABR</name>
<dbReference type="GeneTree" id="ENSGT00970000198288"/>
<dbReference type="Ensembl" id="ENSLBET00000004128.1">
    <property type="protein sequence ID" value="ENSLBEP00000003922.1"/>
    <property type="gene ID" value="ENSLBEG00000003035.1"/>
</dbReference>
<dbReference type="InterPro" id="IPR041899">
    <property type="entry name" value="MAGE_WH2"/>
</dbReference>
<dbReference type="Gene3D" id="1.10.10.1210">
    <property type="entry name" value="MAGE homology domain, winged helix WH2 motif"/>
    <property type="match status" value="1"/>
</dbReference>
<proteinExistence type="predicted"/>
<dbReference type="Proteomes" id="UP000261660">
    <property type="component" value="Unplaced"/>
</dbReference>
<sequence>YCLVFMPNLIWNTLKKLRVDPGDRHEEFGDVKKVVTDELCAKVKRSDVNTPCTFKKH</sequence>
<accession>A0A3Q3E9D5</accession>
<keyword evidence="2" id="KW-1185">Reference proteome</keyword>
<reference evidence="1" key="2">
    <citation type="submission" date="2025-09" db="UniProtKB">
        <authorList>
            <consortium name="Ensembl"/>
        </authorList>
    </citation>
    <scope>IDENTIFICATION</scope>
</reference>
<evidence type="ECO:0000313" key="1">
    <source>
        <dbReference type="Ensembl" id="ENSLBEP00000003922.1"/>
    </source>
</evidence>